<reference evidence="1 2" key="1">
    <citation type="submission" date="2018-05" db="EMBL/GenBank/DDBJ databases">
        <title>Paenibacillus flagellatus sp. nov., isolated from selenium mineral soil.</title>
        <authorList>
            <person name="Dai X."/>
        </authorList>
    </citation>
    <scope>NUCLEOTIDE SEQUENCE [LARGE SCALE GENOMIC DNA]</scope>
    <source>
        <strain evidence="1 2">DXL2</strain>
    </source>
</reference>
<organism evidence="1 2">
    <name type="scientific">Paenibacillus flagellatus</name>
    <dbReference type="NCBI Taxonomy" id="2211139"/>
    <lineage>
        <taxon>Bacteria</taxon>
        <taxon>Bacillati</taxon>
        <taxon>Bacillota</taxon>
        <taxon>Bacilli</taxon>
        <taxon>Bacillales</taxon>
        <taxon>Paenibacillaceae</taxon>
        <taxon>Paenibacillus</taxon>
    </lineage>
</organism>
<dbReference type="Proteomes" id="UP000247476">
    <property type="component" value="Unassembled WGS sequence"/>
</dbReference>
<accession>A0A2V5K591</accession>
<keyword evidence="2" id="KW-1185">Reference proteome</keyword>
<proteinExistence type="predicted"/>
<name>A0A2V5K591_9BACL</name>
<dbReference type="AlphaFoldDB" id="A0A2V5K591"/>
<comment type="caution">
    <text evidence="1">The sequence shown here is derived from an EMBL/GenBank/DDBJ whole genome shotgun (WGS) entry which is preliminary data.</text>
</comment>
<protein>
    <submittedName>
        <fullName evidence="1">Uncharacterized protein</fullName>
    </submittedName>
</protein>
<evidence type="ECO:0000313" key="2">
    <source>
        <dbReference type="Proteomes" id="UP000247476"/>
    </source>
</evidence>
<gene>
    <name evidence="1" type="ORF">DLM86_13630</name>
</gene>
<dbReference type="EMBL" id="QJVJ01000005">
    <property type="protein sequence ID" value="PYI54501.1"/>
    <property type="molecule type" value="Genomic_DNA"/>
</dbReference>
<sequence length="82" mass="9429">MICANCGKQSAGILKAVRITDKRDNRKTDIPMRYKGSPRPICAGKCWEVVRENAMIWSVPKRYRKYALIEPVFESRGEQNAK</sequence>
<evidence type="ECO:0000313" key="1">
    <source>
        <dbReference type="EMBL" id="PYI54501.1"/>
    </source>
</evidence>